<dbReference type="PANTHER" id="PTHR12126">
    <property type="entry name" value="NADH-UBIQUINONE OXIDOREDUCTASE 39 KDA SUBUNIT-RELATED"/>
    <property type="match status" value="1"/>
</dbReference>
<sequence>MRIFLTGASGFIGRHVAAELSQAGHQLTCLVRQKPPTPINSAAQYVVAEWLKPATWLDQLAEHDIVINCVGMLRESRQASFQAVHTDIPIALFKAAAQHKLQKIIQISALGAEVTAPQAFVRSKALADQFLIQQPIPWVVLRPSFVYGAGCYSIELFRRLACLPITPILGDGHYQVQPIQIGDLVRAIKQTVEKPTIANCIIEAGGGEQLSFRQLLGRLAASQHRQLRPWFVPNWLAQIMAQIGTTTGLGPINRAELSLLLQGNTCDLSAFRHYFGFEPSRFEPNA</sequence>
<evidence type="ECO:0000313" key="3">
    <source>
        <dbReference type="Proteomes" id="UP001428290"/>
    </source>
</evidence>
<reference evidence="2 3" key="1">
    <citation type="submission" date="2024-02" db="EMBL/GenBank/DDBJ databases">
        <title>Herpetosiphon gulosus NBRC 112829.</title>
        <authorList>
            <person name="Ichikawa N."/>
            <person name="Katano-Makiyama Y."/>
            <person name="Hidaka K."/>
        </authorList>
    </citation>
    <scope>NUCLEOTIDE SEQUENCE [LARGE SCALE GENOMIC DNA]</scope>
    <source>
        <strain evidence="2 3">NBRC 112829</strain>
    </source>
</reference>
<dbReference type="Pfam" id="PF13460">
    <property type="entry name" value="NAD_binding_10"/>
    <property type="match status" value="1"/>
</dbReference>
<dbReference type="RefSeq" id="WP_345722526.1">
    <property type="nucleotide sequence ID" value="NZ_BAABRU010000009.1"/>
</dbReference>
<dbReference type="InterPro" id="IPR051207">
    <property type="entry name" value="ComplexI_NDUFA9_subunit"/>
</dbReference>
<accession>A0ABP9X0D4</accession>
<organism evidence="2 3">
    <name type="scientific">Herpetosiphon gulosus</name>
    <dbReference type="NCBI Taxonomy" id="1973496"/>
    <lineage>
        <taxon>Bacteria</taxon>
        <taxon>Bacillati</taxon>
        <taxon>Chloroflexota</taxon>
        <taxon>Chloroflexia</taxon>
        <taxon>Herpetosiphonales</taxon>
        <taxon>Herpetosiphonaceae</taxon>
        <taxon>Herpetosiphon</taxon>
    </lineage>
</organism>
<gene>
    <name evidence="2" type="ORF">Hgul01_02710</name>
</gene>
<dbReference type="SUPFAM" id="SSF51735">
    <property type="entry name" value="NAD(P)-binding Rossmann-fold domains"/>
    <property type="match status" value="1"/>
</dbReference>
<dbReference type="CDD" id="cd05271">
    <property type="entry name" value="NDUFA9_like_SDR_a"/>
    <property type="match status" value="1"/>
</dbReference>
<evidence type="ECO:0000313" key="2">
    <source>
        <dbReference type="EMBL" id="GAA5528907.1"/>
    </source>
</evidence>
<dbReference type="InterPro" id="IPR036291">
    <property type="entry name" value="NAD(P)-bd_dom_sf"/>
</dbReference>
<dbReference type="EMBL" id="BAABRU010000009">
    <property type="protein sequence ID" value="GAA5528907.1"/>
    <property type="molecule type" value="Genomic_DNA"/>
</dbReference>
<proteinExistence type="predicted"/>
<evidence type="ECO:0000259" key="1">
    <source>
        <dbReference type="Pfam" id="PF13460"/>
    </source>
</evidence>
<name>A0ABP9X0D4_9CHLR</name>
<dbReference type="InterPro" id="IPR016040">
    <property type="entry name" value="NAD(P)-bd_dom"/>
</dbReference>
<protein>
    <submittedName>
        <fullName evidence="2">Uncharacterized protein Rv2047c</fullName>
    </submittedName>
</protein>
<dbReference type="Proteomes" id="UP001428290">
    <property type="component" value="Unassembled WGS sequence"/>
</dbReference>
<feature type="domain" description="NAD(P)-binding" evidence="1">
    <location>
        <begin position="7"/>
        <end position="145"/>
    </location>
</feature>
<dbReference type="PANTHER" id="PTHR12126:SF11">
    <property type="entry name" value="NADH DEHYDROGENASE [UBIQUINONE] 1 ALPHA SUBCOMPLEX SUBUNIT 9, MITOCHONDRIAL"/>
    <property type="match status" value="1"/>
</dbReference>
<keyword evidence="3" id="KW-1185">Reference proteome</keyword>
<dbReference type="Gene3D" id="3.40.50.720">
    <property type="entry name" value="NAD(P)-binding Rossmann-like Domain"/>
    <property type="match status" value="1"/>
</dbReference>
<comment type="caution">
    <text evidence="2">The sequence shown here is derived from an EMBL/GenBank/DDBJ whole genome shotgun (WGS) entry which is preliminary data.</text>
</comment>